<reference evidence="3 4" key="1">
    <citation type="journal article" date="2016" name="Front. Microbiol.">
        <title>Comprehensive Phylogenetic Analysis of Bovine Non-aureus Staphylococci Species Based on Whole-Genome Sequencing.</title>
        <authorList>
            <person name="Naushad S."/>
            <person name="Barkema H.W."/>
            <person name="Luby C."/>
            <person name="Condas L.A."/>
            <person name="Nobrega D.B."/>
            <person name="Carson D.A."/>
            <person name="De Buck J."/>
        </authorList>
    </citation>
    <scope>NUCLEOTIDE SEQUENCE [LARGE SCALE GENOMIC DNA]</scope>
    <source>
        <strain evidence="3 4">SNUC 1349</strain>
    </source>
</reference>
<keyword evidence="1" id="KW-1133">Transmembrane helix</keyword>
<reference evidence="3" key="4">
    <citation type="submission" date="2018-09" db="EMBL/GenBank/DDBJ databases">
        <authorList>
            <person name="Naushad S."/>
            <person name="De Buck J."/>
        </authorList>
    </citation>
    <scope>NUCLEOTIDE SEQUENCE</scope>
    <source>
        <strain evidence="3">SNUC 1349</strain>
    </source>
</reference>
<protein>
    <submittedName>
        <fullName evidence="2">Putative exporter of polyketide antibiotics</fullName>
    </submittedName>
    <submittedName>
        <fullName evidence="3">Tetronasin resistance protein</fullName>
    </submittedName>
</protein>
<evidence type="ECO:0000313" key="4">
    <source>
        <dbReference type="Proteomes" id="UP000285579"/>
    </source>
</evidence>
<feature type="transmembrane region" description="Helical" evidence="1">
    <location>
        <begin position="23"/>
        <end position="41"/>
    </location>
</feature>
<feature type="transmembrane region" description="Helical" evidence="1">
    <location>
        <begin position="391"/>
        <end position="416"/>
    </location>
</feature>
<feature type="transmembrane region" description="Helical" evidence="1">
    <location>
        <begin position="87"/>
        <end position="107"/>
    </location>
</feature>
<accession>A0A1W7M204</accession>
<feature type="transmembrane region" description="Helical" evidence="1">
    <location>
        <begin position="165"/>
        <end position="186"/>
    </location>
</feature>
<feature type="transmembrane region" description="Helical" evidence="1">
    <location>
        <begin position="346"/>
        <end position="370"/>
    </location>
</feature>
<feature type="transmembrane region" description="Helical" evidence="1">
    <location>
        <begin position="299"/>
        <end position="317"/>
    </location>
</feature>
<reference evidence="2" key="3">
    <citation type="journal article" date="2017" name="Antimicrob. Agents Chemother.">
        <title>New Macrolide-Lincosamide-Streptogramin B Resistance Gene erm(48) on the Novel Plasmid pJW2311 in Staphylococcus xylosus.</title>
        <authorList>
            <person name="Wipf J.R.K."/>
            <person name="Riley M.C."/>
            <person name="Kania S.A."/>
            <person name="Bemis D.A."/>
            <person name="Andreis S."/>
            <person name="Schwendener S."/>
            <person name="Perreten V."/>
        </authorList>
    </citation>
    <scope>NUCLEOTIDE SEQUENCE [LARGE SCALE GENOMIC DNA]</scope>
    <source>
        <strain evidence="2">JW2311</strain>
        <plasmid evidence="2">pJW2311</plasmid>
    </source>
</reference>
<dbReference type="EMBL" id="QXUI01000013">
    <property type="protein sequence ID" value="RIM90741.1"/>
    <property type="molecule type" value="Genomic_DNA"/>
</dbReference>
<organism evidence="2">
    <name type="scientific">Staphylococcus xylosus</name>
    <dbReference type="NCBI Taxonomy" id="1288"/>
    <lineage>
        <taxon>Bacteria</taxon>
        <taxon>Bacillati</taxon>
        <taxon>Bacillota</taxon>
        <taxon>Bacilli</taxon>
        <taxon>Bacillales</taxon>
        <taxon>Staphylococcaceae</taxon>
        <taxon>Staphylococcus</taxon>
    </lineage>
</organism>
<dbReference type="GeneID" id="79052788"/>
<feature type="transmembrane region" description="Helical" evidence="1">
    <location>
        <begin position="507"/>
        <end position="528"/>
    </location>
</feature>
<dbReference type="RefSeq" id="WP_069819293.1">
    <property type="nucleotide sequence ID" value="NZ_CP154367.1"/>
</dbReference>
<proteinExistence type="predicted"/>
<dbReference type="EMBL" id="LT223129">
    <property type="protein sequence ID" value="CZT31740.1"/>
    <property type="molecule type" value="Genomic_DNA"/>
</dbReference>
<sequence>MHEKFSGWNTLFLHYLKLDWKKMIIWILSIGLFSAGFVPAFKEIAQGKGLIGMFETLQNPAMISMVGPTPIETATDYTLGAMYAHEMLLFCGLFAMIVSILHIIGHTRKEEELGLTELVRSFQIGRQANSLATIIEIVLINGLIAMFISAVMVSFNAETISLQGALLFGITIGMAGVMGASIALVVSQIMPTSSSAIGLSLGIVGLLYIIRAGTDVSNIELSIFNPLGWTYLTYPFTDNNWLPIAIAFIFSIIVVIIAFMLEGARDMGDSYIPEKKGKRNAKKSLLSIRGLLCKINQSIIISWLVAFMVMGIAYGSIYGDMQTFLESNEMMKQMFSTSNVSIETSFTSTIMVVMVSLVAILPIVIVNKLFSEENKLHLSQIYPTKVTRSRIYWTNIGLAFFSSVLGVLVASLSLGVTAINVMEGHGEMQLIDFLAAGYNFLPAILFFTSLATLAFGWAPKLGKIAYAYLGYTFALNYFGGTLDLPEWLSKTAILNWLPQMPKENFDIFSFVILSMISIVFIILGYIGYKKRDLIG</sequence>
<feature type="transmembrane region" description="Helical" evidence="1">
    <location>
        <begin position="241"/>
        <end position="261"/>
    </location>
</feature>
<keyword evidence="1" id="KW-0812">Transmembrane</keyword>
<reference evidence="2" key="2">
    <citation type="submission" date="2016-02" db="EMBL/GenBank/DDBJ databases">
        <authorList>
            <person name="Wen L."/>
            <person name="He K."/>
            <person name="Yang H."/>
        </authorList>
    </citation>
    <scope>NUCLEOTIDE SEQUENCE</scope>
    <source>
        <strain evidence="2">JW2311</strain>
        <plasmid evidence="2">pJW2311</plasmid>
    </source>
</reference>
<feature type="transmembrane region" description="Helical" evidence="1">
    <location>
        <begin position="193"/>
        <end position="210"/>
    </location>
</feature>
<feature type="transmembrane region" description="Helical" evidence="1">
    <location>
        <begin position="436"/>
        <end position="458"/>
    </location>
</feature>
<geneLocation type="plasmid" evidence="2">
    <name>pJW2311</name>
</geneLocation>
<evidence type="ECO:0000313" key="3">
    <source>
        <dbReference type="EMBL" id="RIM90741.1"/>
    </source>
</evidence>
<feature type="transmembrane region" description="Helical" evidence="1">
    <location>
        <begin position="465"/>
        <end position="487"/>
    </location>
</feature>
<gene>
    <name evidence="3" type="ORF">BU104_13135</name>
</gene>
<evidence type="ECO:0000256" key="1">
    <source>
        <dbReference type="SAM" id="Phobius"/>
    </source>
</evidence>
<feature type="transmembrane region" description="Helical" evidence="1">
    <location>
        <begin position="128"/>
        <end position="153"/>
    </location>
</feature>
<dbReference type="AlphaFoldDB" id="A0A1W7M204"/>
<keyword evidence="2" id="KW-0614">Plasmid</keyword>
<keyword evidence="1" id="KW-0472">Membrane</keyword>
<name>A0A1W7M204_STAXY</name>
<evidence type="ECO:0000313" key="2">
    <source>
        <dbReference type="EMBL" id="CZT31740.1"/>
    </source>
</evidence>
<dbReference type="Proteomes" id="UP000285579">
    <property type="component" value="Unassembled WGS sequence"/>
</dbReference>